<feature type="region of interest" description="Disordered" evidence="1">
    <location>
        <begin position="10"/>
        <end position="79"/>
    </location>
</feature>
<proteinExistence type="predicted"/>
<protein>
    <submittedName>
        <fullName evidence="2">Uncharacterized protein</fullName>
    </submittedName>
</protein>
<comment type="caution">
    <text evidence="2">The sequence shown here is derived from an EMBL/GenBank/DDBJ whole genome shotgun (WGS) entry which is preliminary data.</text>
</comment>
<accession>A0ABR2XBG2</accession>
<evidence type="ECO:0000256" key="1">
    <source>
        <dbReference type="SAM" id="MobiDB-lite"/>
    </source>
</evidence>
<name>A0ABR2XBG2_9PEZI</name>
<keyword evidence="3" id="KW-1185">Reference proteome</keyword>
<evidence type="ECO:0000313" key="2">
    <source>
        <dbReference type="EMBL" id="KAK9771080.1"/>
    </source>
</evidence>
<feature type="compositionally biased region" description="Polar residues" evidence="1">
    <location>
        <begin position="28"/>
        <end position="40"/>
    </location>
</feature>
<organism evidence="2 3">
    <name type="scientific">Seiridium cardinale</name>
    <dbReference type="NCBI Taxonomy" id="138064"/>
    <lineage>
        <taxon>Eukaryota</taxon>
        <taxon>Fungi</taxon>
        <taxon>Dikarya</taxon>
        <taxon>Ascomycota</taxon>
        <taxon>Pezizomycotina</taxon>
        <taxon>Sordariomycetes</taxon>
        <taxon>Xylariomycetidae</taxon>
        <taxon>Amphisphaeriales</taxon>
        <taxon>Sporocadaceae</taxon>
        <taxon>Seiridium</taxon>
    </lineage>
</organism>
<dbReference type="Proteomes" id="UP001465668">
    <property type="component" value="Unassembled WGS sequence"/>
</dbReference>
<gene>
    <name evidence="2" type="ORF">SCAR479_12204</name>
</gene>
<dbReference type="EMBL" id="JARVKM010000080">
    <property type="protein sequence ID" value="KAK9771080.1"/>
    <property type="molecule type" value="Genomic_DNA"/>
</dbReference>
<reference evidence="2 3" key="1">
    <citation type="submission" date="2024-02" db="EMBL/GenBank/DDBJ databases">
        <title>First draft genome assembly of two strains of Seiridium cardinale.</title>
        <authorList>
            <person name="Emiliani G."/>
            <person name="Scali E."/>
        </authorList>
    </citation>
    <scope>NUCLEOTIDE SEQUENCE [LARGE SCALE GENOMIC DNA]</scope>
    <source>
        <strain evidence="2 3">BM-138-000479</strain>
    </source>
</reference>
<evidence type="ECO:0000313" key="3">
    <source>
        <dbReference type="Proteomes" id="UP001465668"/>
    </source>
</evidence>
<sequence>MNDKVLIWKSGLLSEEEHRQMGPPTQKPRGQNTQRHSGTLTIGGRGPSPYTAAPLISRPPWPLQRMTGREGDTGTVFGLGGGTISSLPVPARQYPLFAQTNRTWAMAVQQSNTTTPAASADV</sequence>